<dbReference type="InterPro" id="IPR043127">
    <property type="entry name" value="Sec-1-like_dom3a"/>
</dbReference>
<dbReference type="GO" id="GO:0042144">
    <property type="term" value="P:vacuole fusion, non-autophagic"/>
    <property type="evidence" value="ECO:0007669"/>
    <property type="project" value="EnsemblFungi"/>
</dbReference>
<keyword evidence="2" id="KW-0812">Transmembrane</keyword>
<dbReference type="OrthoDB" id="10262287at2759"/>
<dbReference type="GO" id="GO:0034727">
    <property type="term" value="P:piecemeal microautophagy of the nucleus"/>
    <property type="evidence" value="ECO:0007669"/>
    <property type="project" value="EnsemblFungi"/>
</dbReference>
<gene>
    <name evidence="3" type="ordered locus">Ecym_3260</name>
</gene>
<dbReference type="InterPro" id="IPR043155">
    <property type="entry name" value="VPS33_dom3b"/>
</dbReference>
<dbReference type="PANTHER" id="PTHR11679">
    <property type="entry name" value="VESICLE PROTEIN SORTING-ASSOCIATED"/>
    <property type="match status" value="1"/>
</dbReference>
<keyword evidence="2" id="KW-0472">Membrane</keyword>
<keyword evidence="2" id="KW-1133">Transmembrane helix</keyword>
<evidence type="ECO:0000313" key="3">
    <source>
        <dbReference type="EMBL" id="AET38753.1"/>
    </source>
</evidence>
<dbReference type="GO" id="GO:0099022">
    <property type="term" value="P:vesicle tethering"/>
    <property type="evidence" value="ECO:0007669"/>
    <property type="project" value="EnsemblFungi"/>
</dbReference>
<evidence type="ECO:0000256" key="2">
    <source>
        <dbReference type="SAM" id="Phobius"/>
    </source>
</evidence>
<dbReference type="GO" id="GO:0031901">
    <property type="term" value="C:early endosome membrane"/>
    <property type="evidence" value="ECO:0007669"/>
    <property type="project" value="EnsemblFungi"/>
</dbReference>
<dbReference type="STRING" id="931890.G8JRI4"/>
<accession>G8JRI4</accession>
<dbReference type="GO" id="GO:0032889">
    <property type="term" value="P:regulation of vacuole fusion, non-autophagic"/>
    <property type="evidence" value="ECO:0007669"/>
    <property type="project" value="EnsemblFungi"/>
</dbReference>
<dbReference type="HOGENOM" id="CLU_398604_0_0_1"/>
<dbReference type="InParanoid" id="G8JRI4"/>
<dbReference type="GO" id="GO:0006896">
    <property type="term" value="P:Golgi to vacuole transport"/>
    <property type="evidence" value="ECO:0007669"/>
    <property type="project" value="EnsemblFungi"/>
</dbReference>
<dbReference type="eggNOG" id="KOG1302">
    <property type="taxonomic scope" value="Eukaryota"/>
</dbReference>
<proteinExistence type="inferred from homology"/>
<dbReference type="RefSeq" id="XP_003645570.1">
    <property type="nucleotide sequence ID" value="XM_003645522.1"/>
</dbReference>
<dbReference type="GO" id="GO:0005524">
    <property type="term" value="F:ATP binding"/>
    <property type="evidence" value="ECO:0007669"/>
    <property type="project" value="EnsemblFungi"/>
</dbReference>
<dbReference type="Proteomes" id="UP000006790">
    <property type="component" value="Chromosome 3"/>
</dbReference>
<dbReference type="Gene3D" id="3.90.830.10">
    <property type="entry name" value="Syntaxin Binding Protein 1, Chain A, domain 2"/>
    <property type="match status" value="1"/>
</dbReference>
<dbReference type="GO" id="GO:0000329">
    <property type="term" value="C:fungal-type vacuole membrane"/>
    <property type="evidence" value="ECO:0007669"/>
    <property type="project" value="EnsemblFungi"/>
</dbReference>
<dbReference type="FunCoup" id="G8JRI4">
    <property type="interactions" value="710"/>
</dbReference>
<feature type="transmembrane region" description="Helical" evidence="2">
    <location>
        <begin position="601"/>
        <end position="621"/>
    </location>
</feature>
<sequence>MVDKLDAKKFKDILRDRLFTCLTQCSSSQPIVLIVQPNLVSLLNTLCPASQLTQKTQVTLIVKLDDDCVSNLKRIDLGSSKLVTLIDVRSDLKVPKPLHDLINEMPLNELDIIYATWEGHIDKYEKKLLPNHLELQLENIFPRLHPWYMLPLCFLDDILLNCNVLFTRDLQNLYYPKTTSFAKTTRTMLVNHLIDAVMSLCCENDITITHSISLGRYSKRFVDGLRSQLNDLETSEKQFQREMLYGEKHSGLQTNLIVIERQIDPLTPLLSQLTYSGMLNDIYGFTVDAKLKGLKPSDILEGANNETEVTLDYSMDNVWDDLKFINFGAVGTSLNIWAKELKDHYDSRHQVETVGEIKQFVDSLGEFQDRQRLLKLHTGISSKIMDHVNKEAIFQDLIDIEQDFCMNNLDNKVSCEKILDLMYAGAPREIILRLCCLLSLTKNGIRDKDFTILKTELVDTFGIDALMQLERLSKYGYILNKTVFSDYNSIKDFHTFSAWYDLCPQLDKSIDPLNPNEPTFSLCGIIPLSVRILESMYDRSVLLQNYSSQQPFVISRTPTLSKLEQLFESQYGPGIVDEQVWDQSTSAKTMIIGSAEKHTDLVILVFLGGITVAEIATIKFLQRRLRSKKVNKHFVVVTDGLLNSNAISQI</sequence>
<dbReference type="GO" id="GO:0005829">
    <property type="term" value="C:cytosol"/>
    <property type="evidence" value="ECO:0007669"/>
    <property type="project" value="EnsemblFungi"/>
</dbReference>
<keyword evidence="4" id="KW-1185">Reference proteome</keyword>
<dbReference type="AlphaFoldDB" id="G8JRI4"/>
<dbReference type="GO" id="GO:0033263">
    <property type="term" value="C:CORVET complex"/>
    <property type="evidence" value="ECO:0007669"/>
    <property type="project" value="EnsemblFungi"/>
</dbReference>
<organism evidence="3 4">
    <name type="scientific">Eremothecium cymbalariae (strain CBS 270.75 / DBVPG 7215 / KCTC 17166 / NRRL Y-17582)</name>
    <name type="common">Yeast</name>
    <dbReference type="NCBI Taxonomy" id="931890"/>
    <lineage>
        <taxon>Eukaryota</taxon>
        <taxon>Fungi</taxon>
        <taxon>Dikarya</taxon>
        <taxon>Ascomycota</taxon>
        <taxon>Saccharomycotina</taxon>
        <taxon>Saccharomycetes</taxon>
        <taxon>Saccharomycetales</taxon>
        <taxon>Saccharomycetaceae</taxon>
        <taxon>Eremothecium</taxon>
    </lineage>
</organism>
<dbReference type="GO" id="GO:0006897">
    <property type="term" value="P:endocytosis"/>
    <property type="evidence" value="ECO:0007669"/>
    <property type="project" value="EnsemblFungi"/>
</dbReference>
<dbReference type="KEGG" id="erc:Ecym_3260"/>
<dbReference type="GO" id="GO:0030897">
    <property type="term" value="C:HOPS complex"/>
    <property type="evidence" value="ECO:0007669"/>
    <property type="project" value="EnsemblFungi"/>
</dbReference>
<name>G8JRI4_ERECY</name>
<dbReference type="GO" id="GO:0051469">
    <property type="term" value="P:vesicle fusion with vacuole"/>
    <property type="evidence" value="ECO:0007669"/>
    <property type="project" value="EnsemblFungi"/>
</dbReference>
<dbReference type="GO" id="GO:0006623">
    <property type="term" value="P:protein targeting to vacuole"/>
    <property type="evidence" value="ECO:0007669"/>
    <property type="project" value="EnsemblFungi"/>
</dbReference>
<dbReference type="EMBL" id="CP002499">
    <property type="protein sequence ID" value="AET38753.1"/>
    <property type="molecule type" value="Genomic_DNA"/>
</dbReference>
<dbReference type="SUPFAM" id="SSF56815">
    <property type="entry name" value="Sec1/munc18-like (SM) proteins"/>
    <property type="match status" value="1"/>
</dbReference>
<evidence type="ECO:0000313" key="4">
    <source>
        <dbReference type="Proteomes" id="UP000006790"/>
    </source>
</evidence>
<protein>
    <submittedName>
        <fullName evidence="3">Uncharacterized protein</fullName>
    </submittedName>
</protein>
<dbReference type="InterPro" id="IPR001619">
    <property type="entry name" value="Sec1-like"/>
</dbReference>
<dbReference type="Gene3D" id="3.40.50.1910">
    <property type="match status" value="1"/>
</dbReference>
<dbReference type="Pfam" id="PF00995">
    <property type="entry name" value="Sec1"/>
    <property type="match status" value="1"/>
</dbReference>
<dbReference type="GO" id="GO:0048278">
    <property type="term" value="P:vesicle docking"/>
    <property type="evidence" value="ECO:0007669"/>
    <property type="project" value="EnsemblFungi"/>
</dbReference>
<dbReference type="GO" id="GO:0035091">
    <property type="term" value="F:phosphatidylinositol binding"/>
    <property type="evidence" value="ECO:0007669"/>
    <property type="project" value="EnsemblFungi"/>
</dbReference>
<dbReference type="InterPro" id="IPR027482">
    <property type="entry name" value="Sec1-like_dom2"/>
</dbReference>
<comment type="similarity">
    <text evidence="1">Belongs to the STXBP/unc-18/SEC1 family.</text>
</comment>
<dbReference type="GeneID" id="11468837"/>
<dbReference type="InterPro" id="IPR036045">
    <property type="entry name" value="Sec1-like_sf"/>
</dbReference>
<dbReference type="Gene3D" id="1.25.40.850">
    <property type="match status" value="1"/>
</dbReference>
<dbReference type="OMA" id="AYCGVVP"/>
<reference evidence="4" key="1">
    <citation type="journal article" date="2012" name="G3 (Bethesda)">
        <title>Pichia sorbitophila, an interspecies yeast hybrid reveals early steps of genome resolution following polyploidization.</title>
        <authorList>
            <person name="Leh Louis V."/>
            <person name="Despons L."/>
            <person name="Friedrich A."/>
            <person name="Martin T."/>
            <person name="Durrens P."/>
            <person name="Casaregola S."/>
            <person name="Neuveglise C."/>
            <person name="Fairhead C."/>
            <person name="Marck C."/>
            <person name="Cruz J.A."/>
            <person name="Straub M.L."/>
            <person name="Kugler V."/>
            <person name="Sacerdot C."/>
            <person name="Uzunov Z."/>
            <person name="Thierry A."/>
            <person name="Weiss S."/>
            <person name="Bleykasten C."/>
            <person name="De Montigny J."/>
            <person name="Jacques N."/>
            <person name="Jung P."/>
            <person name="Lemaire M."/>
            <person name="Mallet S."/>
            <person name="Morel G."/>
            <person name="Richard G.F."/>
            <person name="Sarkar A."/>
            <person name="Savel G."/>
            <person name="Schacherer J."/>
            <person name="Seret M.L."/>
            <person name="Talla E."/>
            <person name="Samson G."/>
            <person name="Jubin C."/>
            <person name="Poulain J."/>
            <person name="Vacherie B."/>
            <person name="Barbe V."/>
            <person name="Pelletier E."/>
            <person name="Sherman D.J."/>
            <person name="Westhof E."/>
            <person name="Weissenbach J."/>
            <person name="Baret P.V."/>
            <person name="Wincker P."/>
            <person name="Gaillardin C."/>
            <person name="Dujon B."/>
            <person name="Souciet J.L."/>
        </authorList>
    </citation>
    <scope>NUCLEOTIDE SEQUENCE [LARGE SCALE GENOMIC DNA]</scope>
    <source>
        <strain evidence="4">CBS 270.75 / DBVPG 7215 / KCTC 17166 / NRRL Y-17582</strain>
    </source>
</reference>
<dbReference type="GO" id="GO:0035542">
    <property type="term" value="P:regulation of SNARE complex assembly"/>
    <property type="evidence" value="ECO:0007669"/>
    <property type="project" value="EnsemblFungi"/>
</dbReference>
<evidence type="ECO:0000256" key="1">
    <source>
        <dbReference type="ARBA" id="ARBA00009884"/>
    </source>
</evidence>